<keyword evidence="3" id="KW-1185">Reference proteome</keyword>
<feature type="region of interest" description="Disordered" evidence="1">
    <location>
        <begin position="72"/>
        <end position="94"/>
    </location>
</feature>
<sequence length="94" mass="10930">MSSVWRRRVSRLTVELCRAAGGADSQRKDRFKERYERRSNADIWALNCTGGNGRMVYLKRLVLTWTERVFTTDTATPPHKKNTKRNRQEGTSQA</sequence>
<dbReference type="AlphaFoldDB" id="A0A6A5E7P9"/>
<name>A0A6A5E7P9_PERFL</name>
<dbReference type="EMBL" id="VHII01000010">
    <property type="protein sequence ID" value="KAF1385067.1"/>
    <property type="molecule type" value="Genomic_DNA"/>
</dbReference>
<evidence type="ECO:0000313" key="2">
    <source>
        <dbReference type="EMBL" id="KAF1385067.1"/>
    </source>
</evidence>
<reference evidence="2 3" key="1">
    <citation type="submission" date="2019-06" db="EMBL/GenBank/DDBJ databases">
        <title>A chromosome-scale genome assembly of the European perch, Perca fluviatilis.</title>
        <authorList>
            <person name="Roques C."/>
            <person name="Zahm M."/>
            <person name="Cabau C."/>
            <person name="Klopp C."/>
            <person name="Bouchez O."/>
            <person name="Donnadieu C."/>
            <person name="Kuhl H."/>
            <person name="Gislard M."/>
            <person name="Guendouz S."/>
            <person name="Journot L."/>
            <person name="Haffray P."/>
            <person name="Bestin A."/>
            <person name="Morvezen R."/>
            <person name="Feron R."/>
            <person name="Wen M."/>
            <person name="Jouanno E."/>
            <person name="Herpin A."/>
            <person name="Schartl M."/>
            <person name="Postlethwait J."/>
            <person name="Schaerlinger B."/>
            <person name="Chardard D."/>
            <person name="Lecocq T."/>
            <person name="Poncet C."/>
            <person name="Jaffrelo L."/>
            <person name="Lampietro C."/>
            <person name="Guiguen Y."/>
        </authorList>
    </citation>
    <scope>NUCLEOTIDE SEQUENCE [LARGE SCALE GENOMIC DNA]</scope>
    <source>
        <tissue evidence="2">Blood</tissue>
    </source>
</reference>
<evidence type="ECO:0000313" key="3">
    <source>
        <dbReference type="Proteomes" id="UP000465112"/>
    </source>
</evidence>
<proteinExistence type="predicted"/>
<evidence type="ECO:0000256" key="1">
    <source>
        <dbReference type="SAM" id="MobiDB-lite"/>
    </source>
</evidence>
<accession>A0A6A5E7P9</accession>
<gene>
    <name evidence="2" type="ORF">PFLUV_G00126730</name>
</gene>
<dbReference type="Proteomes" id="UP000465112">
    <property type="component" value="Chromosome 10"/>
</dbReference>
<organism evidence="2 3">
    <name type="scientific">Perca fluviatilis</name>
    <name type="common">European perch</name>
    <dbReference type="NCBI Taxonomy" id="8168"/>
    <lineage>
        <taxon>Eukaryota</taxon>
        <taxon>Metazoa</taxon>
        <taxon>Chordata</taxon>
        <taxon>Craniata</taxon>
        <taxon>Vertebrata</taxon>
        <taxon>Euteleostomi</taxon>
        <taxon>Actinopterygii</taxon>
        <taxon>Neopterygii</taxon>
        <taxon>Teleostei</taxon>
        <taxon>Neoteleostei</taxon>
        <taxon>Acanthomorphata</taxon>
        <taxon>Eupercaria</taxon>
        <taxon>Perciformes</taxon>
        <taxon>Percoidei</taxon>
        <taxon>Percidae</taxon>
        <taxon>Percinae</taxon>
        <taxon>Perca</taxon>
    </lineage>
</organism>
<comment type="caution">
    <text evidence="2">The sequence shown here is derived from an EMBL/GenBank/DDBJ whole genome shotgun (WGS) entry which is preliminary data.</text>
</comment>
<protein>
    <submittedName>
        <fullName evidence="2">Uncharacterized protein</fullName>
    </submittedName>
</protein>